<evidence type="ECO:0000256" key="5">
    <source>
        <dbReference type="PIRNR" id="PIRNR026534"/>
    </source>
</evidence>
<sequence>MNKCLLSFVIAIMLLVASLRAYGQYRDSIQIPVHDPVMIQEKDSFYLFATGRGISVWKSSDMQTWTRQNPVFEQATDWMKKIVPDFKNHIWAPDISHHNGFYYLYYSISAFGKNTSAIGLAKNSTLDENSPDYEWEDLGMVIQSVPGRDNWNAIDPNLVIDREGVAWLSFGSFWDGVKMVRLADDLKTVQNGKDDWFTIARRKRTYELNDRSPGDGAIEAPFIFEKEGYYYLFVSFDYCCKGAESTYKIVVGRSDKVQGPYFDRNGEPMQNGGGSLVVEGDDKWYGVGHNAALTFEEKDYLIFHGYEAKDNGRSKLLIRQISWDQDGWPSVSLVQE</sequence>
<protein>
    <submittedName>
        <fullName evidence="6">Arabinan endo-1,5-alpha-L-arabinosidase</fullName>
    </submittedName>
</protein>
<reference evidence="6" key="1">
    <citation type="submission" date="2022-03" db="EMBL/GenBank/DDBJ databases">
        <title>De novo assembled genomes of Belliella spp. (Cyclobacteriaceae) strains.</title>
        <authorList>
            <person name="Szabo A."/>
            <person name="Korponai K."/>
            <person name="Felfoldi T."/>
        </authorList>
    </citation>
    <scope>NUCLEOTIDE SEQUENCE</scope>
    <source>
        <strain evidence="6">DSM 111904</strain>
    </source>
</reference>
<evidence type="ECO:0000256" key="1">
    <source>
        <dbReference type="ARBA" id="ARBA00004834"/>
    </source>
</evidence>
<organism evidence="6 7">
    <name type="scientific">Belliella filtrata</name>
    <dbReference type="NCBI Taxonomy" id="2923435"/>
    <lineage>
        <taxon>Bacteria</taxon>
        <taxon>Pseudomonadati</taxon>
        <taxon>Bacteroidota</taxon>
        <taxon>Cytophagia</taxon>
        <taxon>Cytophagales</taxon>
        <taxon>Cyclobacteriaceae</taxon>
        <taxon>Belliella</taxon>
    </lineage>
</organism>
<keyword evidence="3 5" id="KW-0378">Hydrolase</keyword>
<evidence type="ECO:0000256" key="3">
    <source>
        <dbReference type="ARBA" id="ARBA00022801"/>
    </source>
</evidence>
<dbReference type="CDD" id="cd18830">
    <property type="entry name" value="GH43_CjArb43A-like"/>
    <property type="match status" value="1"/>
</dbReference>
<dbReference type="Gene3D" id="2.115.10.20">
    <property type="entry name" value="Glycosyl hydrolase domain, family 43"/>
    <property type="match status" value="1"/>
</dbReference>
<dbReference type="EMBL" id="JAKZGP010000003">
    <property type="protein sequence ID" value="MCH7408276.1"/>
    <property type="molecule type" value="Genomic_DNA"/>
</dbReference>
<comment type="pathway">
    <text evidence="1 5">Glycan metabolism; L-arabinan degradation.</text>
</comment>
<dbReference type="Pfam" id="PF04616">
    <property type="entry name" value="Glyco_hydro_43"/>
    <property type="match status" value="1"/>
</dbReference>
<dbReference type="RefSeq" id="WP_241346361.1">
    <property type="nucleotide sequence ID" value="NZ_JAKZGP010000003.1"/>
</dbReference>
<proteinExistence type="inferred from homology"/>
<evidence type="ECO:0000256" key="4">
    <source>
        <dbReference type="ARBA" id="ARBA00023295"/>
    </source>
</evidence>
<evidence type="ECO:0000313" key="6">
    <source>
        <dbReference type="EMBL" id="MCH7408276.1"/>
    </source>
</evidence>
<comment type="caution">
    <text evidence="6">The sequence shown here is derived from an EMBL/GenBank/DDBJ whole genome shotgun (WGS) entry which is preliminary data.</text>
</comment>
<name>A0ABS9UVW0_9BACT</name>
<dbReference type="InterPro" id="IPR016840">
    <property type="entry name" value="Glyco_hydro_43_endo_a_Ara-ase"/>
</dbReference>
<dbReference type="InterPro" id="IPR023296">
    <property type="entry name" value="Glyco_hydro_beta-prop_sf"/>
</dbReference>
<dbReference type="Proteomes" id="UP001165489">
    <property type="component" value="Unassembled WGS sequence"/>
</dbReference>
<comment type="similarity">
    <text evidence="2 5">Belongs to the glycosyl hydrolase 43 family.</text>
</comment>
<dbReference type="SUPFAM" id="SSF75005">
    <property type="entry name" value="Arabinanase/levansucrase/invertase"/>
    <property type="match status" value="1"/>
</dbReference>
<dbReference type="InterPro" id="IPR050727">
    <property type="entry name" value="GH43_arabinanases"/>
</dbReference>
<accession>A0ABS9UVW0</accession>
<dbReference type="PIRSF" id="PIRSF026534">
    <property type="entry name" value="Endo_alpha-L-arabinosidase"/>
    <property type="match status" value="1"/>
</dbReference>
<keyword evidence="4 5" id="KW-0326">Glycosidase</keyword>
<dbReference type="PANTHER" id="PTHR43301">
    <property type="entry name" value="ARABINAN ENDO-1,5-ALPHA-L-ARABINOSIDASE"/>
    <property type="match status" value="1"/>
</dbReference>
<dbReference type="PANTHER" id="PTHR43301:SF3">
    <property type="entry name" value="ARABINAN ENDO-1,5-ALPHA-L-ARABINOSIDASE A-RELATED"/>
    <property type="match status" value="1"/>
</dbReference>
<evidence type="ECO:0000256" key="2">
    <source>
        <dbReference type="ARBA" id="ARBA00009865"/>
    </source>
</evidence>
<dbReference type="InterPro" id="IPR006710">
    <property type="entry name" value="Glyco_hydro_43"/>
</dbReference>
<evidence type="ECO:0000313" key="7">
    <source>
        <dbReference type="Proteomes" id="UP001165489"/>
    </source>
</evidence>
<keyword evidence="7" id="KW-1185">Reference proteome</keyword>
<gene>
    <name evidence="6" type="ORF">MM239_02625</name>
</gene>